<dbReference type="Pfam" id="PF08544">
    <property type="entry name" value="GHMP_kinases_C"/>
    <property type="match status" value="1"/>
</dbReference>
<dbReference type="InterPro" id="IPR036554">
    <property type="entry name" value="GHMP_kinase_C_sf"/>
</dbReference>
<keyword evidence="4" id="KW-0547">Nucleotide-binding</keyword>
<name>A0A1I3X6H3_9LACT</name>
<evidence type="ECO:0000313" key="12">
    <source>
        <dbReference type="EMBL" id="SFK15188.1"/>
    </source>
</evidence>
<dbReference type="Gene3D" id="3.30.230.10">
    <property type="match status" value="1"/>
</dbReference>
<keyword evidence="8" id="KW-0443">Lipid metabolism</keyword>
<evidence type="ECO:0000259" key="10">
    <source>
        <dbReference type="Pfam" id="PF00288"/>
    </source>
</evidence>
<dbReference type="OrthoDB" id="9764892at2"/>
<feature type="domain" description="GHMP kinase N-terminal" evidence="10">
    <location>
        <begin position="73"/>
        <end position="150"/>
    </location>
</feature>
<feature type="domain" description="GHMP kinase C-terminal" evidence="11">
    <location>
        <begin position="223"/>
        <end position="300"/>
    </location>
</feature>
<evidence type="ECO:0000256" key="6">
    <source>
        <dbReference type="ARBA" id="ARBA00022840"/>
    </source>
</evidence>
<keyword evidence="6" id="KW-0067">ATP-binding</keyword>
<evidence type="ECO:0000256" key="2">
    <source>
        <dbReference type="ARBA" id="ARBA00022516"/>
    </source>
</evidence>
<keyword evidence="1" id="KW-0963">Cytoplasm</keyword>
<evidence type="ECO:0000256" key="9">
    <source>
        <dbReference type="ARBA" id="ARBA00029438"/>
    </source>
</evidence>
<dbReference type="PANTHER" id="PTHR43290:SF2">
    <property type="entry name" value="MEVALONATE KINASE"/>
    <property type="match status" value="1"/>
</dbReference>
<protein>
    <submittedName>
        <fullName evidence="12">Mevalonate kinase</fullName>
    </submittedName>
</protein>
<evidence type="ECO:0000256" key="1">
    <source>
        <dbReference type="ARBA" id="ARBA00022490"/>
    </source>
</evidence>
<proteinExistence type="predicted"/>
<dbReference type="GO" id="GO:0005829">
    <property type="term" value="C:cytosol"/>
    <property type="evidence" value="ECO:0007669"/>
    <property type="project" value="TreeGrafter"/>
</dbReference>
<evidence type="ECO:0000313" key="13">
    <source>
        <dbReference type="Proteomes" id="UP000199589"/>
    </source>
</evidence>
<dbReference type="InterPro" id="IPR006204">
    <property type="entry name" value="GHMP_kinase_N_dom"/>
</dbReference>
<dbReference type="SUPFAM" id="SSF54211">
    <property type="entry name" value="Ribosomal protein S5 domain 2-like"/>
    <property type="match status" value="1"/>
</dbReference>
<evidence type="ECO:0000256" key="5">
    <source>
        <dbReference type="ARBA" id="ARBA00022777"/>
    </source>
</evidence>
<evidence type="ECO:0000256" key="3">
    <source>
        <dbReference type="ARBA" id="ARBA00022679"/>
    </source>
</evidence>
<dbReference type="InterPro" id="IPR006205">
    <property type="entry name" value="Mev_gal_kin"/>
</dbReference>
<dbReference type="InterPro" id="IPR020568">
    <property type="entry name" value="Ribosomal_Su5_D2-typ_SF"/>
</dbReference>
<dbReference type="SUPFAM" id="SSF55060">
    <property type="entry name" value="GHMP Kinase, C-terminal domain"/>
    <property type="match status" value="1"/>
</dbReference>
<dbReference type="PANTHER" id="PTHR43290">
    <property type="entry name" value="MEVALONATE KINASE"/>
    <property type="match status" value="1"/>
</dbReference>
<dbReference type="Proteomes" id="UP000199589">
    <property type="component" value="Unassembled WGS sequence"/>
</dbReference>
<organism evidence="12 13">
    <name type="scientific">Marinilactibacillus piezotolerans</name>
    <dbReference type="NCBI Taxonomy" id="258723"/>
    <lineage>
        <taxon>Bacteria</taxon>
        <taxon>Bacillati</taxon>
        <taxon>Bacillota</taxon>
        <taxon>Bacilli</taxon>
        <taxon>Lactobacillales</taxon>
        <taxon>Carnobacteriaceae</taxon>
        <taxon>Marinilactibacillus</taxon>
    </lineage>
</organism>
<reference evidence="13" key="1">
    <citation type="submission" date="2016-10" db="EMBL/GenBank/DDBJ databases">
        <authorList>
            <person name="Varghese N."/>
            <person name="Submissions S."/>
        </authorList>
    </citation>
    <scope>NUCLEOTIDE SEQUENCE [LARGE SCALE GENOMIC DNA]</scope>
    <source>
        <strain evidence="13">DSM 16108</strain>
    </source>
</reference>
<evidence type="ECO:0000256" key="7">
    <source>
        <dbReference type="ARBA" id="ARBA00022842"/>
    </source>
</evidence>
<dbReference type="UniPathway" id="UPA00057">
    <property type="reaction ID" value="UER00098"/>
</dbReference>
<keyword evidence="5 12" id="KW-0418">Kinase</keyword>
<dbReference type="Gene3D" id="3.30.70.890">
    <property type="entry name" value="GHMP kinase, C-terminal domain"/>
    <property type="match status" value="1"/>
</dbReference>
<gene>
    <name evidence="12" type="ORF">SAMN04488569_101251</name>
</gene>
<dbReference type="PRINTS" id="PR00959">
    <property type="entry name" value="MEVGALKINASE"/>
</dbReference>
<dbReference type="RefSeq" id="WP_091896717.1">
    <property type="nucleotide sequence ID" value="NZ_FOSJ01000012.1"/>
</dbReference>
<dbReference type="InterPro" id="IPR014721">
    <property type="entry name" value="Ribsml_uS5_D2-typ_fold_subgr"/>
</dbReference>
<evidence type="ECO:0000256" key="8">
    <source>
        <dbReference type="ARBA" id="ARBA00023098"/>
    </source>
</evidence>
<dbReference type="GO" id="GO:0004496">
    <property type="term" value="F:mevalonate kinase activity"/>
    <property type="evidence" value="ECO:0007669"/>
    <property type="project" value="InterPro"/>
</dbReference>
<dbReference type="GO" id="GO:0019287">
    <property type="term" value="P:isopentenyl diphosphate biosynthetic process, mevalonate pathway"/>
    <property type="evidence" value="ECO:0007669"/>
    <property type="project" value="UniProtKB-UniPathway"/>
</dbReference>
<dbReference type="InterPro" id="IPR013750">
    <property type="entry name" value="GHMP_kinase_C_dom"/>
</dbReference>
<accession>A0A1I3X6H3</accession>
<dbReference type="Pfam" id="PF00288">
    <property type="entry name" value="GHMP_kinases_N"/>
    <property type="match status" value="1"/>
</dbReference>
<sequence length="317" mass="34017">MKTLSDQAIGTAHGKIILIGEHSVVYNEPAIALPFPAANVEVRIKAIEGESKIFSSYYNGPLASTPVSLYNLRRTIETICEDLNVDTSGMLITVSSLIPPERGMGSSAAVATALIHALYNFFECSLDNETLLYYIGISEKIAHGNPSGLDARITSGTKPVYFIKSKSPETFDLQVTGYLIAADTGLKGQTREAVQDVAKLLRKSKRKTKLLISSLGSLTAQAKSAIEEDDIAALGRILSKAHRHLSDLSVSNEKLDHLVQTALEQGALGAKLTGSGRGGCMIALAKTFDQAKHIANELMKNGAVETWIHSLGVNTHE</sequence>
<evidence type="ECO:0000256" key="4">
    <source>
        <dbReference type="ARBA" id="ARBA00022741"/>
    </source>
</evidence>
<dbReference type="EMBL" id="FOSJ01000012">
    <property type="protein sequence ID" value="SFK15188.1"/>
    <property type="molecule type" value="Genomic_DNA"/>
</dbReference>
<dbReference type="AlphaFoldDB" id="A0A1I3X6H3"/>
<dbReference type="STRING" id="258723.GCA_900169305_02074"/>
<keyword evidence="3" id="KW-0808">Transferase</keyword>
<dbReference type="GO" id="GO:0005524">
    <property type="term" value="F:ATP binding"/>
    <property type="evidence" value="ECO:0007669"/>
    <property type="project" value="UniProtKB-KW"/>
</dbReference>
<dbReference type="NCBIfam" id="TIGR00549">
    <property type="entry name" value="mevalon_kin"/>
    <property type="match status" value="1"/>
</dbReference>
<keyword evidence="7" id="KW-0460">Magnesium</keyword>
<keyword evidence="2" id="KW-0444">Lipid biosynthesis</keyword>
<comment type="pathway">
    <text evidence="9">Isoprenoid biosynthesis; isopentenyl diphosphate biosynthesis via mevalonate pathway; isopentenyl diphosphate from (R)-mevalonate: step 1/3.</text>
</comment>
<keyword evidence="13" id="KW-1185">Reference proteome</keyword>
<evidence type="ECO:0000259" key="11">
    <source>
        <dbReference type="Pfam" id="PF08544"/>
    </source>
</evidence>